<accession>A0ACB8GPP4</accession>
<comment type="caution">
    <text evidence="1">The sequence shown here is derived from an EMBL/GenBank/DDBJ whole genome shotgun (WGS) entry which is preliminary data.</text>
</comment>
<evidence type="ECO:0000313" key="2">
    <source>
        <dbReference type="Proteomes" id="UP000664032"/>
    </source>
</evidence>
<dbReference type="EMBL" id="JAFIQS020000009">
    <property type="protein sequence ID" value="KAH9477434.1"/>
    <property type="molecule type" value="Genomic_DNA"/>
</dbReference>
<protein>
    <submittedName>
        <fullName evidence="1">MFS-type transporter pytF</fullName>
    </submittedName>
</protein>
<dbReference type="Proteomes" id="UP000664032">
    <property type="component" value="Unassembled WGS sequence"/>
</dbReference>
<name>A0ACB8GPP4_PSICU</name>
<proteinExistence type="predicted"/>
<sequence length="460" mass="49542">MTAMASLSATSELKVLDREKCVHGGLDGSEVVPVSSLESEGRSALDAETAGVSPVVLKYDGGMDAWFAGGWLAMFCVIGLGPASFGTMENFYVQHYLPNSTPSSINWIGSLQLGFQSLVGVLVAGVFDSGHFRWLSLPGYVLFLLSLFMLSLAKENMFYQVFLSQGVGLGLAIGIIYTPISSAVSQHFIERRGLAMGIITTGTALGGTFFSIVLEKFLNGPIGFAWGVRICGFISLACLALANMLIKTNYPPPEINSGSADTHIAQASTPPGPATTVQESGMPLLRQLVRTPSYLVFIIFGFVGSLALYNPIFSIELFALREAHVSTSLGGYLLAILNTSSIFGRLFFNQMADWYGVFEVFIPCMAATAVSLYFPAVLSLDQDVSRSGLRLGLASVPVGLASLIGTPIAAALVGRDRWWAGCVFTGVLELFGAFLLLIVFLMNSSVRRQGERQRQWRTRR</sequence>
<keyword evidence="2" id="KW-1185">Reference proteome</keyword>
<reference evidence="1" key="1">
    <citation type="submission" date="2021-10" db="EMBL/GenBank/DDBJ databases">
        <title>Psilocybe cubensis genome.</title>
        <authorList>
            <person name="Mckernan K.J."/>
            <person name="Crawford S."/>
            <person name="Trippe A."/>
            <person name="Kane L.T."/>
            <person name="Mclaughlin S."/>
        </authorList>
    </citation>
    <scope>NUCLEOTIDE SEQUENCE</scope>
    <source>
        <strain evidence="1">MGC-MH-2018</strain>
    </source>
</reference>
<gene>
    <name evidence="1" type="ORF">JR316_0009647</name>
</gene>
<organism evidence="1 2">
    <name type="scientific">Psilocybe cubensis</name>
    <name type="common">Psychedelic mushroom</name>
    <name type="synonym">Stropharia cubensis</name>
    <dbReference type="NCBI Taxonomy" id="181762"/>
    <lineage>
        <taxon>Eukaryota</taxon>
        <taxon>Fungi</taxon>
        <taxon>Dikarya</taxon>
        <taxon>Basidiomycota</taxon>
        <taxon>Agaricomycotina</taxon>
        <taxon>Agaricomycetes</taxon>
        <taxon>Agaricomycetidae</taxon>
        <taxon>Agaricales</taxon>
        <taxon>Agaricineae</taxon>
        <taxon>Strophariaceae</taxon>
        <taxon>Psilocybe</taxon>
    </lineage>
</organism>
<evidence type="ECO:0000313" key="1">
    <source>
        <dbReference type="EMBL" id="KAH9477434.1"/>
    </source>
</evidence>